<accession>A0A508WP95</accession>
<protein>
    <submittedName>
        <fullName evidence="2">Uncharacterized protein</fullName>
    </submittedName>
</protein>
<dbReference type="AlphaFoldDB" id="A0A508WP95"/>
<name>A0A508WP95_9HYPH</name>
<dbReference type="Proteomes" id="UP000507954">
    <property type="component" value="Unassembled WGS sequence"/>
</dbReference>
<dbReference type="EMBL" id="CABFNB010000006">
    <property type="protein sequence ID" value="VTZ59254.1"/>
    <property type="molecule type" value="Genomic_DNA"/>
</dbReference>
<sequence length="59" mass="6860">MFQVPSSLVRPNEAENDKKVPGNLARFTPREPYRIEFCTTLLAPRLLNYFPSLVSFFKL</sequence>
<gene>
    <name evidence="2" type="ORF">EMEDMD4_1030003</name>
</gene>
<reference evidence="2" key="1">
    <citation type="submission" date="2019-06" db="EMBL/GenBank/DDBJ databases">
        <authorList>
            <person name="Le Quere A."/>
            <person name="Colella S."/>
        </authorList>
    </citation>
    <scope>NUCLEOTIDE SEQUENCE</scope>
    <source>
        <strain evidence="2">EmedicaeMD41</strain>
    </source>
</reference>
<proteinExistence type="predicted"/>
<feature type="region of interest" description="Disordered" evidence="1">
    <location>
        <begin position="1"/>
        <end position="22"/>
    </location>
</feature>
<evidence type="ECO:0000256" key="1">
    <source>
        <dbReference type="SAM" id="MobiDB-lite"/>
    </source>
</evidence>
<evidence type="ECO:0000313" key="2">
    <source>
        <dbReference type="EMBL" id="VTZ59254.1"/>
    </source>
</evidence>
<organism evidence="2">
    <name type="scientific">Sinorhizobium medicae</name>
    <dbReference type="NCBI Taxonomy" id="110321"/>
    <lineage>
        <taxon>Bacteria</taxon>
        <taxon>Pseudomonadati</taxon>
        <taxon>Pseudomonadota</taxon>
        <taxon>Alphaproteobacteria</taxon>
        <taxon>Hyphomicrobiales</taxon>
        <taxon>Rhizobiaceae</taxon>
        <taxon>Sinorhizobium/Ensifer group</taxon>
        <taxon>Sinorhizobium</taxon>
    </lineage>
</organism>